<dbReference type="KEGG" id="xyk:GT347_04310"/>
<proteinExistence type="predicted"/>
<evidence type="ECO:0000313" key="3">
    <source>
        <dbReference type="EMBL" id="QHI97271.1"/>
    </source>
</evidence>
<dbReference type="EMBL" id="CP047650">
    <property type="protein sequence ID" value="QHI97271.1"/>
    <property type="molecule type" value="Genomic_DNA"/>
</dbReference>
<accession>A0A857J2I7</accession>
<name>A0A857J2I7_9BURK</name>
<evidence type="ECO:0000313" key="4">
    <source>
        <dbReference type="Proteomes" id="UP000464787"/>
    </source>
</evidence>
<feature type="region of interest" description="Disordered" evidence="1">
    <location>
        <begin position="25"/>
        <end position="98"/>
    </location>
</feature>
<organism evidence="3 4">
    <name type="scientific">Xylophilus rhododendri</name>
    <dbReference type="NCBI Taxonomy" id="2697032"/>
    <lineage>
        <taxon>Bacteria</taxon>
        <taxon>Pseudomonadati</taxon>
        <taxon>Pseudomonadota</taxon>
        <taxon>Betaproteobacteria</taxon>
        <taxon>Burkholderiales</taxon>
        <taxon>Xylophilus</taxon>
    </lineage>
</organism>
<reference evidence="3 4" key="1">
    <citation type="submission" date="2020-01" db="EMBL/GenBank/DDBJ databases">
        <title>Genome sequencing of strain KACC 21265.</title>
        <authorList>
            <person name="Heo J."/>
            <person name="Kim S.-J."/>
            <person name="Kim J.-S."/>
            <person name="Hong S.-B."/>
            <person name="Kwon S.-W."/>
        </authorList>
    </citation>
    <scope>NUCLEOTIDE SEQUENCE [LARGE SCALE GENOMIC DNA]</scope>
    <source>
        <strain evidence="3 4">KACC 21265</strain>
    </source>
</reference>
<dbReference type="Proteomes" id="UP000464787">
    <property type="component" value="Chromosome"/>
</dbReference>
<keyword evidence="2" id="KW-0732">Signal</keyword>
<dbReference type="RefSeq" id="WP_160550789.1">
    <property type="nucleotide sequence ID" value="NZ_CP047650.1"/>
</dbReference>
<evidence type="ECO:0000256" key="2">
    <source>
        <dbReference type="SAM" id="SignalP"/>
    </source>
</evidence>
<feature type="signal peptide" evidence="2">
    <location>
        <begin position="1"/>
        <end position="26"/>
    </location>
</feature>
<evidence type="ECO:0000256" key="1">
    <source>
        <dbReference type="SAM" id="MobiDB-lite"/>
    </source>
</evidence>
<dbReference type="AlphaFoldDB" id="A0A857J2I7"/>
<sequence length="98" mass="9877">MKTNSLRTLSTVVALGVAALSFSAHAQTEPAKGNGPVQRAEDATVRTAKKAGHATAHAGEKVAGGVRKTGNKIGSHLPPAKNPSNLDSQGVPKVTNGS</sequence>
<keyword evidence="4" id="KW-1185">Reference proteome</keyword>
<feature type="chain" id="PRO_5032587192" evidence="2">
    <location>
        <begin position="27"/>
        <end position="98"/>
    </location>
</feature>
<gene>
    <name evidence="3" type="ORF">GT347_04310</name>
</gene>
<protein>
    <submittedName>
        <fullName evidence="3">Uncharacterized protein</fullName>
    </submittedName>
</protein>